<dbReference type="InterPro" id="IPR004670">
    <property type="entry name" value="NhaA"/>
</dbReference>
<keyword evidence="3 11" id="KW-0050">Antiport</keyword>
<keyword evidence="9 11" id="KW-0472">Membrane</keyword>
<dbReference type="PANTHER" id="PTHR30341:SF0">
    <property type="entry name" value="NA(+)_H(+) ANTIPORTER NHAA"/>
    <property type="match status" value="1"/>
</dbReference>
<dbReference type="GO" id="GO:0015385">
    <property type="term" value="F:sodium:proton antiporter activity"/>
    <property type="evidence" value="ECO:0007669"/>
    <property type="project" value="UniProtKB-UniRule"/>
</dbReference>
<feature type="transmembrane region" description="Helical" evidence="11">
    <location>
        <begin position="366"/>
        <end position="386"/>
    </location>
</feature>
<keyword evidence="6 11" id="KW-1133">Transmembrane helix</keyword>
<evidence type="ECO:0000256" key="11">
    <source>
        <dbReference type="HAMAP-Rule" id="MF_01844"/>
    </source>
</evidence>
<name>A0A919UH50_9ACTN</name>
<keyword evidence="8 11" id="KW-0406">Ion transport</keyword>
<keyword evidence="4 11" id="KW-1003">Cell membrane</keyword>
<keyword evidence="2 11" id="KW-0813">Transport</keyword>
<dbReference type="Proteomes" id="UP000660611">
    <property type="component" value="Unassembled WGS sequence"/>
</dbReference>
<evidence type="ECO:0000256" key="1">
    <source>
        <dbReference type="ARBA" id="ARBA00004429"/>
    </source>
</evidence>
<evidence type="ECO:0000313" key="13">
    <source>
        <dbReference type="Proteomes" id="UP000660611"/>
    </source>
</evidence>
<evidence type="ECO:0000313" key="12">
    <source>
        <dbReference type="EMBL" id="GIG52046.1"/>
    </source>
</evidence>
<feature type="transmembrane region" description="Helical" evidence="11">
    <location>
        <begin position="268"/>
        <end position="288"/>
    </location>
</feature>
<comment type="catalytic activity">
    <reaction evidence="11">
        <text>Na(+)(in) + 2 H(+)(out) = Na(+)(out) + 2 H(+)(in)</text>
        <dbReference type="Rhea" id="RHEA:29251"/>
        <dbReference type="ChEBI" id="CHEBI:15378"/>
        <dbReference type="ChEBI" id="CHEBI:29101"/>
    </reaction>
</comment>
<feature type="transmembrane region" description="Helical" evidence="11">
    <location>
        <begin position="67"/>
        <end position="85"/>
    </location>
</feature>
<feature type="transmembrane region" description="Helical" evidence="11">
    <location>
        <begin position="163"/>
        <end position="183"/>
    </location>
</feature>
<dbReference type="EMBL" id="BONQ01000168">
    <property type="protein sequence ID" value="GIG52046.1"/>
    <property type="molecule type" value="Genomic_DNA"/>
</dbReference>
<gene>
    <name evidence="11 12" type="primary">nhaA</name>
    <name evidence="12" type="ORF">Dsi01nite_100870</name>
</gene>
<dbReference type="Pfam" id="PF06965">
    <property type="entry name" value="Na_H_antiport_1"/>
    <property type="match status" value="1"/>
</dbReference>
<comment type="caution">
    <text evidence="12">The sequence shown here is derived from an EMBL/GenBank/DDBJ whole genome shotgun (WGS) entry which is preliminary data.</text>
</comment>
<dbReference type="GO" id="GO:0006885">
    <property type="term" value="P:regulation of pH"/>
    <property type="evidence" value="ECO:0007669"/>
    <property type="project" value="UniProtKB-UniRule"/>
</dbReference>
<evidence type="ECO:0000256" key="3">
    <source>
        <dbReference type="ARBA" id="ARBA00022449"/>
    </source>
</evidence>
<feature type="transmembrane region" description="Helical" evidence="11">
    <location>
        <begin position="189"/>
        <end position="205"/>
    </location>
</feature>
<evidence type="ECO:0000256" key="4">
    <source>
        <dbReference type="ARBA" id="ARBA00022475"/>
    </source>
</evidence>
<comment type="function">
    <text evidence="11">Na(+)/H(+) antiporter that extrudes sodium in exchange for external protons.</text>
</comment>
<dbReference type="HAMAP" id="MF_01844">
    <property type="entry name" value="NhaA"/>
    <property type="match status" value="1"/>
</dbReference>
<keyword evidence="13" id="KW-1185">Reference proteome</keyword>
<feature type="transmembrane region" description="Helical" evidence="11">
    <location>
        <begin position="134"/>
        <end position="156"/>
    </location>
</feature>
<evidence type="ECO:0000256" key="5">
    <source>
        <dbReference type="ARBA" id="ARBA00022692"/>
    </source>
</evidence>
<dbReference type="GO" id="GO:0005886">
    <property type="term" value="C:plasma membrane"/>
    <property type="evidence" value="ECO:0007669"/>
    <property type="project" value="UniProtKB-SubCell"/>
</dbReference>
<evidence type="ECO:0000256" key="10">
    <source>
        <dbReference type="ARBA" id="ARBA00023201"/>
    </source>
</evidence>
<keyword evidence="10 11" id="KW-0739">Sodium transport</keyword>
<dbReference type="RefSeq" id="WP_203853651.1">
    <property type="nucleotide sequence ID" value="NZ_BAAAVW010000037.1"/>
</dbReference>
<protein>
    <recommendedName>
        <fullName evidence="11">Na(+)/H(+) antiporter NhaA</fullName>
    </recommendedName>
    <alternativeName>
        <fullName evidence="11">Sodium/proton antiporter NhaA</fullName>
    </alternativeName>
</protein>
<feature type="transmembrane region" description="Helical" evidence="11">
    <location>
        <begin position="300"/>
        <end position="321"/>
    </location>
</feature>
<evidence type="ECO:0000256" key="2">
    <source>
        <dbReference type="ARBA" id="ARBA00022448"/>
    </source>
</evidence>
<accession>A0A919UH50</accession>
<keyword evidence="7 11" id="KW-0915">Sodium</keyword>
<evidence type="ECO:0000256" key="9">
    <source>
        <dbReference type="ARBA" id="ARBA00023136"/>
    </source>
</evidence>
<evidence type="ECO:0000256" key="6">
    <source>
        <dbReference type="ARBA" id="ARBA00022989"/>
    </source>
</evidence>
<reference evidence="12" key="1">
    <citation type="submission" date="2021-01" db="EMBL/GenBank/DDBJ databases">
        <title>Whole genome shotgun sequence of Dactylosporangium siamense NBRC 106093.</title>
        <authorList>
            <person name="Komaki H."/>
            <person name="Tamura T."/>
        </authorList>
    </citation>
    <scope>NUCLEOTIDE SEQUENCE</scope>
    <source>
        <strain evidence="12">NBRC 106093</strain>
    </source>
</reference>
<dbReference type="PANTHER" id="PTHR30341">
    <property type="entry name" value="SODIUM ION/PROTON ANTIPORTER NHAA-RELATED"/>
    <property type="match status" value="1"/>
</dbReference>
<feature type="transmembrane region" description="Helical" evidence="11">
    <location>
        <begin position="21"/>
        <end position="39"/>
    </location>
</feature>
<comment type="similarity">
    <text evidence="11">Belongs to the NhaA Na(+)/H(+) (TC 2.A.33) antiporter family.</text>
</comment>
<comment type="subcellular location">
    <subcellularLocation>
        <location evidence="1">Cell inner membrane</location>
        <topology evidence="1">Multi-pass membrane protein</topology>
    </subcellularLocation>
    <subcellularLocation>
        <location evidence="11">Cell membrane</location>
        <topology evidence="11">Multi-pass membrane protein</topology>
    </subcellularLocation>
</comment>
<dbReference type="InterPro" id="IPR023171">
    <property type="entry name" value="Na/H_antiporter_dom_sf"/>
</dbReference>
<dbReference type="NCBIfam" id="TIGR00773">
    <property type="entry name" value="NhaA"/>
    <property type="match status" value="1"/>
</dbReference>
<feature type="transmembrane region" description="Helical" evidence="11">
    <location>
        <begin position="333"/>
        <end position="354"/>
    </location>
</feature>
<organism evidence="12 13">
    <name type="scientific">Dactylosporangium siamense</name>
    <dbReference type="NCBI Taxonomy" id="685454"/>
    <lineage>
        <taxon>Bacteria</taxon>
        <taxon>Bacillati</taxon>
        <taxon>Actinomycetota</taxon>
        <taxon>Actinomycetes</taxon>
        <taxon>Micromonosporales</taxon>
        <taxon>Micromonosporaceae</taxon>
        <taxon>Dactylosporangium</taxon>
    </lineage>
</organism>
<keyword evidence="5 11" id="KW-0812">Transmembrane</keyword>
<sequence length="399" mass="40924">MARGTARRLDMLLEFLRLETTGGRLLILATGVALLWANLPGGTYEQFWSLRLPSSAVLDALHLDLTLAGWVTDGLLTVFFFVAGLEVKRELTVGELAGWRVAALPVVAALGGMMVPAVVAIAVSGGAAAHGGAWAIPVATDIAFALGVLALAGSTLPSGVRVLLLSLAVIDDLGAIALVGVLFAHDVRLWWLAGGLLLCLGYGLLHRLRWTPAWLVVPVAVGAWVCVQGGGVHATVTGIVLGLLTPVRTRGGEDESACDRLLHRLHPLSAGVVVPIFALAAAGIPLAAAADAIGDPIARGAAAGLLLGKPVGILLGAWLAVRIRLGALPPEVGWGDVLPVAMLGGVGYTVSLLIARLSVPGEAADAAAAAVLAASVVAAVLATILVRRRGNARDKLRKW</sequence>
<proteinExistence type="inferred from homology"/>
<evidence type="ECO:0000256" key="7">
    <source>
        <dbReference type="ARBA" id="ARBA00023053"/>
    </source>
</evidence>
<dbReference type="Gene3D" id="1.20.1530.10">
    <property type="entry name" value="Na+/H+ antiporter like domain"/>
    <property type="match status" value="1"/>
</dbReference>
<dbReference type="AlphaFoldDB" id="A0A919UH50"/>
<evidence type="ECO:0000256" key="8">
    <source>
        <dbReference type="ARBA" id="ARBA00023065"/>
    </source>
</evidence>
<feature type="transmembrane region" description="Helical" evidence="11">
    <location>
        <begin position="97"/>
        <end position="122"/>
    </location>
</feature>